<dbReference type="GO" id="GO:0005737">
    <property type="term" value="C:cytoplasm"/>
    <property type="evidence" value="ECO:0007669"/>
    <property type="project" value="InterPro"/>
</dbReference>
<proteinExistence type="predicted"/>
<dbReference type="PANTHER" id="PTHR10889">
    <property type="entry name" value="DEOXYRIBOSE-PHOSPHATE ALDOLASE"/>
    <property type="match status" value="1"/>
</dbReference>
<dbReference type="EMBL" id="CP002116">
    <property type="protein sequence ID" value="ADK80304.1"/>
    <property type="molecule type" value="Genomic_DNA"/>
</dbReference>
<dbReference type="Gene3D" id="3.20.20.70">
    <property type="entry name" value="Aldolase class I"/>
    <property type="match status" value="1"/>
</dbReference>
<dbReference type="PIRSF" id="PIRSF001357">
    <property type="entry name" value="DeoC"/>
    <property type="match status" value="1"/>
</dbReference>
<evidence type="ECO:0000313" key="4">
    <source>
        <dbReference type="EMBL" id="ADK80304.1"/>
    </source>
</evidence>
<protein>
    <recommendedName>
        <fullName evidence="3">Deoxyribose-phosphate aldolase</fullName>
        <ecNumber evidence="3">4.1.2.4</ecNumber>
    </recommendedName>
</protein>
<keyword evidence="2" id="KW-0704">Schiff base</keyword>
<dbReference type="GO" id="GO:0016052">
    <property type="term" value="P:carbohydrate catabolic process"/>
    <property type="evidence" value="ECO:0007669"/>
    <property type="project" value="TreeGrafter"/>
</dbReference>
<dbReference type="GO" id="GO:0004139">
    <property type="term" value="F:deoxyribose-phosphate aldolase activity"/>
    <property type="evidence" value="ECO:0007669"/>
    <property type="project" value="UniProtKB-UniRule"/>
</dbReference>
<dbReference type="PANTHER" id="PTHR10889:SF1">
    <property type="entry name" value="DEOXYRIBOSE-PHOSPHATE ALDOLASE"/>
    <property type="match status" value="1"/>
</dbReference>
<accession>E1R2M2</accession>
<dbReference type="CDD" id="cd00959">
    <property type="entry name" value="DeoC"/>
    <property type="match status" value="1"/>
</dbReference>
<organism evidence="4 5">
    <name type="scientific">Sediminispirochaeta smaragdinae (strain DSM 11293 / JCM 15392 / SEBR 4228)</name>
    <name type="common">Spirochaeta smaragdinae</name>
    <dbReference type="NCBI Taxonomy" id="573413"/>
    <lineage>
        <taxon>Bacteria</taxon>
        <taxon>Pseudomonadati</taxon>
        <taxon>Spirochaetota</taxon>
        <taxon>Spirochaetia</taxon>
        <taxon>Spirochaetales</taxon>
        <taxon>Spirochaetaceae</taxon>
        <taxon>Sediminispirochaeta</taxon>
    </lineage>
</organism>
<dbReference type="GO" id="GO:0009264">
    <property type="term" value="P:deoxyribonucleotide catabolic process"/>
    <property type="evidence" value="ECO:0007669"/>
    <property type="project" value="UniProtKB-UniRule"/>
</dbReference>
<dbReference type="InterPro" id="IPR013785">
    <property type="entry name" value="Aldolase_TIM"/>
</dbReference>
<dbReference type="SUPFAM" id="SSF51569">
    <property type="entry name" value="Aldolase"/>
    <property type="match status" value="1"/>
</dbReference>
<keyword evidence="5" id="KW-1185">Reference proteome</keyword>
<dbReference type="eggNOG" id="COG0274">
    <property type="taxonomic scope" value="Bacteria"/>
</dbReference>
<dbReference type="EC" id="4.1.2.4" evidence="3"/>
<dbReference type="OrthoDB" id="9778711at2"/>
<keyword evidence="1" id="KW-0963">Cytoplasm</keyword>
<evidence type="ECO:0000256" key="2">
    <source>
        <dbReference type="ARBA" id="ARBA00023270"/>
    </source>
</evidence>
<evidence type="ECO:0000313" key="5">
    <source>
        <dbReference type="Proteomes" id="UP000002318"/>
    </source>
</evidence>
<gene>
    <name evidence="4" type="ordered locus">Spirs_1175</name>
</gene>
<name>E1R2M2_SEDSS</name>
<keyword evidence="4" id="KW-0456">Lyase</keyword>
<dbReference type="AlphaFoldDB" id="E1R2M2"/>
<dbReference type="STRING" id="573413.Spirs_1175"/>
<sequence>MDKKELAGKIQFTDVNPDLTREGIVRHLEACMELGVQAAMISPCWVPLAKEMLQGTGIKIATTVNFPQATDTPEMKAAVIPLLARMGADEFDFPPNPALLLSGMQDAYAEEIALVVRVAHDHGLVVKAMLEFGYLKDRGMKIDAVRLSSQAGVDWAKNSSGWGKGGSPATVEDIALLKEYVIPPCRVKASGKVNSMVKALAILESGAELIGTSSAREILLGGEGSKDNY</sequence>
<dbReference type="InterPro" id="IPR011343">
    <property type="entry name" value="DeoC"/>
</dbReference>
<dbReference type="Proteomes" id="UP000002318">
    <property type="component" value="Chromosome"/>
</dbReference>
<dbReference type="KEGG" id="ssm:Spirs_1175"/>
<evidence type="ECO:0000256" key="3">
    <source>
        <dbReference type="NCBIfam" id="TIGR00126"/>
    </source>
</evidence>
<dbReference type="NCBIfam" id="TIGR00126">
    <property type="entry name" value="deoC"/>
    <property type="match status" value="1"/>
</dbReference>
<dbReference type="InterPro" id="IPR002915">
    <property type="entry name" value="DeoC/FbaB/LacD_aldolase"/>
</dbReference>
<evidence type="ECO:0000256" key="1">
    <source>
        <dbReference type="ARBA" id="ARBA00022490"/>
    </source>
</evidence>
<reference evidence="4 5" key="1">
    <citation type="journal article" date="2010" name="Stand. Genomic Sci.">
        <title>Complete genome sequence of Spirochaeta smaragdinae type strain (SEBR 4228).</title>
        <authorList>
            <person name="Mavromatis K."/>
            <person name="Yasawong M."/>
            <person name="Chertkov O."/>
            <person name="Lapidus A."/>
            <person name="Lucas S."/>
            <person name="Nolan M."/>
            <person name="Del Rio T.G."/>
            <person name="Tice H."/>
            <person name="Cheng J.F."/>
            <person name="Pitluck S."/>
            <person name="Liolios K."/>
            <person name="Ivanova N."/>
            <person name="Tapia R."/>
            <person name="Han C."/>
            <person name="Bruce D."/>
            <person name="Goodwin L."/>
            <person name="Pati A."/>
            <person name="Chen A."/>
            <person name="Palaniappan K."/>
            <person name="Land M."/>
            <person name="Hauser L."/>
            <person name="Chang Y.J."/>
            <person name="Jeffries C.D."/>
            <person name="Detter J.C."/>
            <person name="Rohde M."/>
            <person name="Brambilla E."/>
            <person name="Spring S."/>
            <person name="Goker M."/>
            <person name="Sikorski J."/>
            <person name="Woyke T."/>
            <person name="Bristow J."/>
            <person name="Eisen J.A."/>
            <person name="Markowitz V."/>
            <person name="Hugenholtz P."/>
            <person name="Klenk H.P."/>
            <person name="Kyrpides N.C."/>
        </authorList>
    </citation>
    <scope>NUCLEOTIDE SEQUENCE [LARGE SCALE GENOMIC DNA]</scope>
    <source>
        <strain evidence="5">DSM 11293 / JCM 15392 / SEBR 4228</strain>
    </source>
</reference>
<dbReference type="SMART" id="SM01133">
    <property type="entry name" value="DeoC"/>
    <property type="match status" value="1"/>
</dbReference>
<dbReference type="HOGENOM" id="CLU_053595_0_2_12"/>